<dbReference type="EMBL" id="FOAN01000005">
    <property type="protein sequence ID" value="SEL79730.1"/>
    <property type="molecule type" value="Genomic_DNA"/>
</dbReference>
<keyword evidence="4" id="KW-1185">Reference proteome</keyword>
<proteinExistence type="predicted"/>
<dbReference type="Proteomes" id="UP000199664">
    <property type="component" value="Unassembled WGS sequence"/>
</dbReference>
<evidence type="ECO:0000259" key="2">
    <source>
        <dbReference type="Pfam" id="PF01970"/>
    </source>
</evidence>
<feature type="transmembrane region" description="Helical" evidence="1">
    <location>
        <begin position="466"/>
        <end position="484"/>
    </location>
</feature>
<feature type="transmembrane region" description="Helical" evidence="1">
    <location>
        <begin position="200"/>
        <end position="218"/>
    </location>
</feature>
<dbReference type="PANTHER" id="PTHR35342">
    <property type="entry name" value="TRICARBOXYLIC TRANSPORT PROTEIN"/>
    <property type="match status" value="1"/>
</dbReference>
<sequence>MEGLLGGFIVALKPMNLVFCFAGASIGTLIGVLPGLGPTAAIAMLLPLTIGLDPVSAIIMIAGIYYGASYGGSTTAILVKIPGEAQSVVTCLDGYKMAQQGRAGAAIAIAAIGSFVAGTVGAVAIGLISMPLVEFAIRFGPAENLSLLLLGFIVILVLAKGNVVKSLIMIAAGLLLSMVGQDVITGQPRFTLGIPELTDGFGVVVVAMGIFGLGEVFANVEKFRTRSMQAVPVGSLMPTKDDWKRSAMPIARGSVLGFLIGLLPGGGATLASFISYGVEKKFTKHPEEFGNGAVEGVAGPEAANNAGAAGSFIPLLALGLPGNPVTALLLGALIVHNVTPGPLMIQERPEIFWGVIASMYVGNVMLVLLNLPLIGIWVQLLKVPYRALYAALILFMIIGAYSLNNNPVEILLLLLFGVLGYGLRKLRFDTAPLILAFVLGGPIEFNLRQTMMLARDPLDYLMGRPIALTILAFGLLLIVLPMFSKVRQKLMLARAVNEL</sequence>
<keyword evidence="1" id="KW-1133">Transmembrane helix</keyword>
<keyword evidence="1" id="KW-0472">Membrane</keyword>
<dbReference type="OrthoDB" id="9791872at2"/>
<accession>A0A1H7T4B4</accession>
<reference evidence="4" key="1">
    <citation type="submission" date="2016-10" db="EMBL/GenBank/DDBJ databases">
        <authorList>
            <person name="Varghese N."/>
            <person name="Submissions S."/>
        </authorList>
    </citation>
    <scope>NUCLEOTIDE SEQUENCE [LARGE SCALE GENOMIC DNA]</scope>
    <source>
        <strain evidence="4">LMG 26383,CCUG 61248,R- 45681</strain>
    </source>
</reference>
<feature type="transmembrane region" description="Helical" evidence="1">
    <location>
        <begin position="135"/>
        <end position="158"/>
    </location>
</feature>
<feature type="transmembrane region" description="Helical" evidence="1">
    <location>
        <begin position="17"/>
        <end position="36"/>
    </location>
</feature>
<dbReference type="RefSeq" id="WP_091836777.1">
    <property type="nucleotide sequence ID" value="NZ_FOAN01000005.1"/>
</dbReference>
<evidence type="ECO:0000313" key="3">
    <source>
        <dbReference type="EMBL" id="SEL79730.1"/>
    </source>
</evidence>
<feature type="transmembrane region" description="Helical" evidence="1">
    <location>
        <begin position="163"/>
        <end position="180"/>
    </location>
</feature>
<feature type="transmembrane region" description="Helical" evidence="1">
    <location>
        <begin position="407"/>
        <end position="423"/>
    </location>
</feature>
<evidence type="ECO:0000313" key="4">
    <source>
        <dbReference type="Proteomes" id="UP000199664"/>
    </source>
</evidence>
<evidence type="ECO:0000256" key="1">
    <source>
        <dbReference type="SAM" id="Phobius"/>
    </source>
</evidence>
<feature type="transmembrane region" description="Helical" evidence="1">
    <location>
        <begin position="105"/>
        <end position="129"/>
    </location>
</feature>
<dbReference type="PANTHER" id="PTHR35342:SF5">
    <property type="entry name" value="TRICARBOXYLIC TRANSPORT PROTEIN"/>
    <property type="match status" value="1"/>
</dbReference>
<name>A0A1H7T4B4_9HYPH</name>
<feature type="transmembrane region" description="Helical" evidence="1">
    <location>
        <begin position="383"/>
        <end position="401"/>
    </location>
</feature>
<protein>
    <submittedName>
        <fullName evidence="3">TctA family transporter</fullName>
    </submittedName>
</protein>
<dbReference type="InterPro" id="IPR002823">
    <property type="entry name" value="DUF112_TM"/>
</dbReference>
<dbReference type="STRING" id="1036779.SAMN04515666_105351"/>
<feature type="transmembrane region" description="Helical" evidence="1">
    <location>
        <begin position="351"/>
        <end position="371"/>
    </location>
</feature>
<feature type="transmembrane region" description="Helical" evidence="1">
    <location>
        <begin position="255"/>
        <end position="278"/>
    </location>
</feature>
<dbReference type="AlphaFoldDB" id="A0A1H7T4B4"/>
<organism evidence="3 4">
    <name type="scientific">Bosea lupini</name>
    <dbReference type="NCBI Taxonomy" id="1036779"/>
    <lineage>
        <taxon>Bacteria</taxon>
        <taxon>Pseudomonadati</taxon>
        <taxon>Pseudomonadota</taxon>
        <taxon>Alphaproteobacteria</taxon>
        <taxon>Hyphomicrobiales</taxon>
        <taxon>Boseaceae</taxon>
        <taxon>Bosea</taxon>
    </lineage>
</organism>
<feature type="domain" description="DUF112" evidence="2">
    <location>
        <begin position="17"/>
        <end position="435"/>
    </location>
</feature>
<dbReference type="Pfam" id="PF01970">
    <property type="entry name" value="TctA"/>
    <property type="match status" value="1"/>
</dbReference>
<keyword evidence="1" id="KW-0812">Transmembrane</keyword>
<gene>
    <name evidence="3" type="ORF">SAMN04515666_105351</name>
</gene>